<accession>A0AAU8BM60</accession>
<comment type="function">
    <text evidence="5">Involved in chemotaxis. Part of a chemotaxis signal transduction system that modulates chemotaxis in response to various stimuli. Catalyzes the demethylation of specific methylglutamate residues introduced into the chemoreceptors (methyl-accepting chemotaxis proteins or MCP) by CheR. Also mediates the irreversible deamidation of specific glutamine residues to glutamic acid.</text>
</comment>
<gene>
    <name evidence="5" type="primary">cheB</name>
    <name evidence="10" type="ORF">PG915_05755</name>
</gene>
<evidence type="ECO:0000256" key="6">
    <source>
        <dbReference type="PROSITE-ProRule" id="PRU00050"/>
    </source>
</evidence>
<dbReference type="InterPro" id="IPR008248">
    <property type="entry name" value="CheB-like"/>
</dbReference>
<keyword evidence="1 5" id="KW-0963">Cytoplasm</keyword>
<comment type="subcellular location">
    <subcellularLocation>
        <location evidence="5">Cytoplasm</location>
    </subcellularLocation>
</comment>
<dbReference type="InterPro" id="IPR000673">
    <property type="entry name" value="Sig_transdc_resp-reg_Me-estase"/>
</dbReference>
<dbReference type="PIRSF" id="PIRSF000876">
    <property type="entry name" value="RR_chemtxs_CheB"/>
    <property type="match status" value="1"/>
</dbReference>
<dbReference type="GO" id="GO:0005737">
    <property type="term" value="C:cytoplasm"/>
    <property type="evidence" value="ECO:0007669"/>
    <property type="project" value="UniProtKB-SubCell"/>
</dbReference>
<organism evidence="10">
    <name type="scientific">Vibrio chaetopteri</name>
    <dbReference type="NCBI Taxonomy" id="3016528"/>
    <lineage>
        <taxon>Bacteria</taxon>
        <taxon>Pseudomonadati</taxon>
        <taxon>Pseudomonadota</taxon>
        <taxon>Gammaproteobacteria</taxon>
        <taxon>Vibrionales</taxon>
        <taxon>Vibrionaceae</taxon>
        <taxon>Vibrio</taxon>
    </lineage>
</organism>
<dbReference type="GO" id="GO:0006935">
    <property type="term" value="P:chemotaxis"/>
    <property type="evidence" value="ECO:0007669"/>
    <property type="project" value="UniProtKB-UniRule"/>
</dbReference>
<proteinExistence type="inferred from homology"/>
<feature type="domain" description="Response regulatory" evidence="8">
    <location>
        <begin position="3"/>
        <end position="120"/>
    </location>
</feature>
<dbReference type="NCBIfam" id="NF001965">
    <property type="entry name" value="PRK00742.1"/>
    <property type="match status" value="1"/>
</dbReference>
<dbReference type="GO" id="GO:0050568">
    <property type="term" value="F:protein-glutamine glutaminase activity"/>
    <property type="evidence" value="ECO:0007669"/>
    <property type="project" value="UniProtKB-UniRule"/>
</dbReference>
<keyword evidence="2 5" id="KW-0145">Chemotaxis</keyword>
<comment type="catalytic activity">
    <reaction evidence="5">
        <text>L-glutaminyl-[protein] + H2O = L-glutamyl-[protein] + NH4(+)</text>
        <dbReference type="Rhea" id="RHEA:16441"/>
        <dbReference type="Rhea" id="RHEA-COMP:10207"/>
        <dbReference type="Rhea" id="RHEA-COMP:10208"/>
        <dbReference type="ChEBI" id="CHEBI:15377"/>
        <dbReference type="ChEBI" id="CHEBI:28938"/>
        <dbReference type="ChEBI" id="CHEBI:29973"/>
        <dbReference type="ChEBI" id="CHEBI:30011"/>
        <dbReference type="EC" id="3.5.1.44"/>
    </reaction>
</comment>
<dbReference type="PROSITE" id="PS50110">
    <property type="entry name" value="RESPONSE_REGULATORY"/>
    <property type="match status" value="1"/>
</dbReference>
<feature type="domain" description="CheB-type methylesterase" evidence="9">
    <location>
        <begin position="160"/>
        <end position="351"/>
    </location>
</feature>
<feature type="active site" evidence="5 6">
    <location>
        <position position="202"/>
    </location>
</feature>
<evidence type="ECO:0000256" key="3">
    <source>
        <dbReference type="ARBA" id="ARBA00022801"/>
    </source>
</evidence>
<sequence>MLKVLITDSNNGTCQHLKSIISSQTNMTVVGIAHDAHQARALIKEVEPDVVTLAIELVGMNGLAFLGKIMTLRPMPVVVISQLFSNNPLLAKQAIKLGAASYIQKPNLSAVSASHIDSFAREVIKKLREAKSQFKRAQQTMHNQSYSSPLRPTLQQESAPVSTGQVSHRLIAIGASTGGTEAITTLLRCLPENSPGIVIAQHMPSGFTSSFASRLQGLCSVQVQEARHDEVIKSGHVYIAPGGYHLKIQKRAGCFYTQLNDDEPVNLHKPSVDVLFESVAEQAEKRGIGIILTGMGKDGARGLLKMKQAGAMTYAQDEQSCVVYGMPRAANNLGAVSKEVPLEDIAEELLQLNSYTVTPDV</sequence>
<evidence type="ECO:0000259" key="8">
    <source>
        <dbReference type="PROSITE" id="PS50110"/>
    </source>
</evidence>
<dbReference type="PROSITE" id="PS50122">
    <property type="entry name" value="CHEB"/>
    <property type="match status" value="1"/>
</dbReference>
<evidence type="ECO:0000256" key="5">
    <source>
        <dbReference type="HAMAP-Rule" id="MF_00099"/>
    </source>
</evidence>
<feature type="active site" evidence="5 6">
    <location>
        <position position="176"/>
    </location>
</feature>
<dbReference type="Gene3D" id="3.40.50.2300">
    <property type="match status" value="1"/>
</dbReference>
<name>A0AAU8BM60_9VIBR</name>
<dbReference type="InterPro" id="IPR001789">
    <property type="entry name" value="Sig_transdc_resp-reg_receiver"/>
</dbReference>
<dbReference type="GO" id="GO:0008984">
    <property type="term" value="F:protein-glutamate methylesterase activity"/>
    <property type="evidence" value="ECO:0007669"/>
    <property type="project" value="UniProtKB-UniRule"/>
</dbReference>
<evidence type="ECO:0000313" key="10">
    <source>
        <dbReference type="EMBL" id="XCD17030.1"/>
    </source>
</evidence>
<dbReference type="GO" id="GO:0000156">
    <property type="term" value="F:phosphorelay response regulator activity"/>
    <property type="evidence" value="ECO:0007669"/>
    <property type="project" value="InterPro"/>
</dbReference>
<dbReference type="PANTHER" id="PTHR42872:SF6">
    <property type="entry name" value="PROTEIN-GLUTAMATE METHYLESTERASE_PROTEIN-GLUTAMINE GLUTAMINASE"/>
    <property type="match status" value="1"/>
</dbReference>
<evidence type="ECO:0000256" key="4">
    <source>
        <dbReference type="ARBA" id="ARBA00048267"/>
    </source>
</evidence>
<dbReference type="Pfam" id="PF01339">
    <property type="entry name" value="CheB_methylest"/>
    <property type="match status" value="1"/>
</dbReference>
<dbReference type="EMBL" id="CP115920">
    <property type="protein sequence ID" value="XCD17030.1"/>
    <property type="molecule type" value="Genomic_DNA"/>
</dbReference>
<dbReference type="NCBIfam" id="NF009206">
    <property type="entry name" value="PRK12555.1"/>
    <property type="match status" value="1"/>
</dbReference>
<evidence type="ECO:0000256" key="2">
    <source>
        <dbReference type="ARBA" id="ARBA00022500"/>
    </source>
</evidence>
<feature type="active site" evidence="5 6">
    <location>
        <position position="298"/>
    </location>
</feature>
<comment type="domain">
    <text evidence="5">Contains a C-terminal catalytic domain, and an N-terminal region which modulates catalytic activity.</text>
</comment>
<dbReference type="Gene3D" id="3.40.50.180">
    <property type="entry name" value="Methylesterase CheB, C-terminal domain"/>
    <property type="match status" value="1"/>
</dbReference>
<dbReference type="SUPFAM" id="SSF52738">
    <property type="entry name" value="Methylesterase CheB, C-terminal domain"/>
    <property type="match status" value="1"/>
</dbReference>
<dbReference type="AlphaFoldDB" id="A0AAU8BM60"/>
<evidence type="ECO:0000256" key="7">
    <source>
        <dbReference type="PROSITE-ProRule" id="PRU00169"/>
    </source>
</evidence>
<dbReference type="InterPro" id="IPR035909">
    <property type="entry name" value="CheB_C"/>
</dbReference>
<dbReference type="HAMAP" id="MF_00099">
    <property type="entry name" value="CheB_chemtxs"/>
    <property type="match status" value="1"/>
</dbReference>
<keyword evidence="3 5" id="KW-0378">Hydrolase</keyword>
<dbReference type="SUPFAM" id="SSF52172">
    <property type="entry name" value="CheY-like"/>
    <property type="match status" value="1"/>
</dbReference>
<evidence type="ECO:0000256" key="1">
    <source>
        <dbReference type="ARBA" id="ARBA00022490"/>
    </source>
</evidence>
<dbReference type="KEGG" id="vck:PG915_05755"/>
<dbReference type="CDD" id="cd16432">
    <property type="entry name" value="CheB_Rec"/>
    <property type="match status" value="1"/>
</dbReference>
<evidence type="ECO:0000259" key="9">
    <source>
        <dbReference type="PROSITE" id="PS50122"/>
    </source>
</evidence>
<dbReference type="PANTHER" id="PTHR42872">
    <property type="entry name" value="PROTEIN-GLUTAMATE METHYLESTERASE/PROTEIN-GLUTAMINE GLUTAMINASE"/>
    <property type="match status" value="1"/>
</dbReference>
<dbReference type="InterPro" id="IPR011006">
    <property type="entry name" value="CheY-like_superfamily"/>
</dbReference>
<dbReference type="EC" id="3.5.1.44" evidence="5"/>
<dbReference type="RefSeq" id="WP_353498249.1">
    <property type="nucleotide sequence ID" value="NZ_CP115920.1"/>
</dbReference>
<comment type="caution">
    <text evidence="5 7">Lacks conserved residue(s) required for the propagation of feature annotation.</text>
</comment>
<comment type="similarity">
    <text evidence="5">Belongs to the CheB family.</text>
</comment>
<protein>
    <recommendedName>
        <fullName evidence="5">Protein-glutamate methylesterase/protein-glutamine glutaminase</fullName>
        <ecNumber evidence="5">3.1.1.61</ecNumber>
        <ecNumber evidence="5">3.5.1.44</ecNumber>
    </recommendedName>
</protein>
<dbReference type="SMART" id="SM00448">
    <property type="entry name" value="REC"/>
    <property type="match status" value="1"/>
</dbReference>
<dbReference type="Pfam" id="PF00072">
    <property type="entry name" value="Response_reg"/>
    <property type="match status" value="1"/>
</dbReference>
<dbReference type="CDD" id="cd17541">
    <property type="entry name" value="REC_CheB-like"/>
    <property type="match status" value="1"/>
</dbReference>
<reference evidence="10" key="1">
    <citation type="submission" date="2023-01" db="EMBL/GenBank/DDBJ databases">
        <title>Vibrio sp. CB1-14 genome sequencing.</title>
        <authorList>
            <person name="Otstavnykh N."/>
            <person name="Isaeva M."/>
            <person name="Meleshko D."/>
        </authorList>
    </citation>
    <scope>NUCLEOTIDE SEQUENCE</scope>
    <source>
        <strain evidence="10">CB1-14</strain>
    </source>
</reference>
<comment type="catalytic activity">
    <reaction evidence="4 5">
        <text>[protein]-L-glutamate 5-O-methyl ester + H2O = L-glutamyl-[protein] + methanol + H(+)</text>
        <dbReference type="Rhea" id="RHEA:23236"/>
        <dbReference type="Rhea" id="RHEA-COMP:10208"/>
        <dbReference type="Rhea" id="RHEA-COMP:10311"/>
        <dbReference type="ChEBI" id="CHEBI:15377"/>
        <dbReference type="ChEBI" id="CHEBI:15378"/>
        <dbReference type="ChEBI" id="CHEBI:17790"/>
        <dbReference type="ChEBI" id="CHEBI:29973"/>
        <dbReference type="ChEBI" id="CHEBI:82795"/>
        <dbReference type="EC" id="3.1.1.61"/>
    </reaction>
</comment>
<dbReference type="EC" id="3.1.1.61" evidence="5"/>